<evidence type="ECO:0000256" key="1">
    <source>
        <dbReference type="ARBA" id="ARBA00006412"/>
    </source>
</evidence>
<comment type="caution">
    <text evidence="5">The sequence shown here is derived from an EMBL/GenBank/DDBJ whole genome shotgun (WGS) entry which is preliminary data.</text>
</comment>
<evidence type="ECO:0000256" key="4">
    <source>
        <dbReference type="ARBA" id="ARBA00044235"/>
    </source>
</evidence>
<dbReference type="InterPro" id="IPR021475">
    <property type="entry name" value="Pants/Emi1-like"/>
</dbReference>
<reference evidence="5 6" key="1">
    <citation type="submission" date="2024-11" db="EMBL/GenBank/DDBJ databases">
        <title>Chromosome-level genome assembly of the freshwater bivalve Anodonta woodiana.</title>
        <authorList>
            <person name="Chen X."/>
        </authorList>
    </citation>
    <scope>NUCLEOTIDE SEQUENCE [LARGE SCALE GENOMIC DNA]</scope>
    <source>
        <strain evidence="5">MN2024</strain>
        <tissue evidence="5">Gills</tissue>
    </source>
</reference>
<dbReference type="Proteomes" id="UP001634394">
    <property type="component" value="Unassembled WGS sequence"/>
</dbReference>
<protein>
    <recommendedName>
        <fullName evidence="3">Synaptic plasticity regulator PANTS</fullName>
    </recommendedName>
    <alternativeName>
        <fullName evidence="4">Plasticity-associated neural transcript short</fullName>
    </alternativeName>
</protein>
<name>A0ABD3V976_SINWO</name>
<dbReference type="PANTHER" id="PTHR28052:SF1">
    <property type="entry name" value="UPF0545 PROTEIN C22ORF39"/>
    <property type="match status" value="1"/>
</dbReference>
<proteinExistence type="inferred from homology"/>
<gene>
    <name evidence="5" type="ORF">ACJMK2_012745</name>
</gene>
<dbReference type="AlphaFoldDB" id="A0ABD3V976"/>
<dbReference type="PANTHER" id="PTHR28052">
    <property type="entry name" value="UPF0545 PROTEIN C22ORF39"/>
    <property type="match status" value="1"/>
</dbReference>
<evidence type="ECO:0000313" key="5">
    <source>
        <dbReference type="EMBL" id="KAL3858134.1"/>
    </source>
</evidence>
<accession>A0ABD3V976</accession>
<evidence type="ECO:0000313" key="6">
    <source>
        <dbReference type="Proteomes" id="UP001634394"/>
    </source>
</evidence>
<sequence length="151" mass="18053">MSTGEDNKESKSKDLPPDIWMIRPCDVYKDEYKDCKSIKSRHHQYYVFGKFLDCSEWKKSYENCLQFKKTYSMAAYNEVIVHEKRRRLERLTGAYGNNVWEYRTSAPKDWNAPIPEWSEANEDSLLTQYTREKCKDPNYTINKDYFGCVIL</sequence>
<dbReference type="GO" id="GO:0043083">
    <property type="term" value="C:synaptic cleft"/>
    <property type="evidence" value="ECO:0007669"/>
    <property type="project" value="UniProtKB-SubCell"/>
</dbReference>
<dbReference type="EMBL" id="JBJQND010000013">
    <property type="protein sequence ID" value="KAL3858134.1"/>
    <property type="molecule type" value="Genomic_DNA"/>
</dbReference>
<evidence type="ECO:0000256" key="3">
    <source>
        <dbReference type="ARBA" id="ARBA00044072"/>
    </source>
</evidence>
<comment type="subcellular location">
    <subcellularLocation>
        <location evidence="2">Synaptic cleft</location>
    </subcellularLocation>
</comment>
<comment type="similarity">
    <text evidence="1">Belongs to the UPF0545 family.</text>
</comment>
<keyword evidence="6" id="KW-1185">Reference proteome</keyword>
<dbReference type="Pfam" id="PF11326">
    <property type="entry name" value="PANTS-like"/>
    <property type="match status" value="1"/>
</dbReference>
<organism evidence="5 6">
    <name type="scientific">Sinanodonta woodiana</name>
    <name type="common">Chinese pond mussel</name>
    <name type="synonym">Anodonta woodiana</name>
    <dbReference type="NCBI Taxonomy" id="1069815"/>
    <lineage>
        <taxon>Eukaryota</taxon>
        <taxon>Metazoa</taxon>
        <taxon>Spiralia</taxon>
        <taxon>Lophotrochozoa</taxon>
        <taxon>Mollusca</taxon>
        <taxon>Bivalvia</taxon>
        <taxon>Autobranchia</taxon>
        <taxon>Heteroconchia</taxon>
        <taxon>Palaeoheterodonta</taxon>
        <taxon>Unionida</taxon>
        <taxon>Unionoidea</taxon>
        <taxon>Unionidae</taxon>
        <taxon>Unioninae</taxon>
        <taxon>Sinanodonta</taxon>
    </lineage>
</organism>
<evidence type="ECO:0000256" key="2">
    <source>
        <dbReference type="ARBA" id="ARBA00043942"/>
    </source>
</evidence>